<keyword evidence="3 6" id="KW-1133">Transmembrane helix</keyword>
<feature type="transmembrane region" description="Helical" evidence="6">
    <location>
        <begin position="106"/>
        <end position="134"/>
    </location>
</feature>
<sequence length="230" mass="26048">MALGDLFQIGKAGLQSALIVSSLCIIVPMAISVADFNGHCPLFSRAHWSANATGPYDHHFLVVTEWGLQSHCTFGVFIGCAQLLVSLFYAFFIGVHLYLQREASFLTVFFGVQVSSFFTISLAMEAAIVTGGLFQWCLLMSDVFEYGCEQAQFGDVLSNYPDINSGRFLFTFGAAKIGLWFSFLVWFLDLLLMLLQLLRLHRRERLLVSLRREARMLRNRLHRDPDYVNI</sequence>
<dbReference type="OrthoDB" id="6423876at2759"/>
<dbReference type="InterPro" id="IPR059010">
    <property type="entry name" value="TMEM179-179B"/>
</dbReference>
<evidence type="ECO:0000256" key="4">
    <source>
        <dbReference type="ARBA" id="ARBA00023136"/>
    </source>
</evidence>
<evidence type="ECO:0000313" key="9">
    <source>
        <dbReference type="Proteomes" id="UP000215902"/>
    </source>
</evidence>
<dbReference type="AlphaFoldDB" id="A0A267G381"/>
<evidence type="ECO:0000256" key="1">
    <source>
        <dbReference type="ARBA" id="ARBA00004141"/>
    </source>
</evidence>
<dbReference type="EMBL" id="NIVC01000621">
    <property type="protein sequence ID" value="PAA79682.1"/>
    <property type="molecule type" value="Genomic_DNA"/>
</dbReference>
<evidence type="ECO:0000256" key="3">
    <source>
        <dbReference type="ARBA" id="ARBA00022989"/>
    </source>
</evidence>
<dbReference type="PANTHER" id="PTHR31872:SF4">
    <property type="entry name" value="TRANSMEMBRANE PROTEIN 179"/>
    <property type="match status" value="1"/>
</dbReference>
<feature type="transmembrane region" description="Helical" evidence="6">
    <location>
        <begin position="177"/>
        <end position="198"/>
    </location>
</feature>
<evidence type="ECO:0000313" key="7">
    <source>
        <dbReference type="EMBL" id="PAA79682.1"/>
    </source>
</evidence>
<keyword evidence="4 6" id="KW-0472">Membrane</keyword>
<keyword evidence="9" id="KW-1185">Reference proteome</keyword>
<evidence type="ECO:0000313" key="8">
    <source>
        <dbReference type="EMBL" id="PAA81022.1"/>
    </source>
</evidence>
<evidence type="ECO:0000256" key="5">
    <source>
        <dbReference type="ARBA" id="ARBA00093776"/>
    </source>
</evidence>
<dbReference type="Pfam" id="PF26158">
    <property type="entry name" value="Claudin_TMEM179-179B"/>
    <property type="match status" value="1"/>
</dbReference>
<keyword evidence="2 6" id="KW-0812">Transmembrane</keyword>
<evidence type="ECO:0000256" key="6">
    <source>
        <dbReference type="SAM" id="Phobius"/>
    </source>
</evidence>
<comment type="caution">
    <text evidence="7">The sequence shown here is derived from an EMBL/GenBank/DDBJ whole genome shotgun (WGS) entry which is preliminary data.</text>
</comment>
<organism evidence="7 9">
    <name type="scientific">Macrostomum lignano</name>
    <dbReference type="NCBI Taxonomy" id="282301"/>
    <lineage>
        <taxon>Eukaryota</taxon>
        <taxon>Metazoa</taxon>
        <taxon>Spiralia</taxon>
        <taxon>Lophotrochozoa</taxon>
        <taxon>Platyhelminthes</taxon>
        <taxon>Rhabditophora</taxon>
        <taxon>Macrostomorpha</taxon>
        <taxon>Macrostomida</taxon>
        <taxon>Macrostomidae</taxon>
        <taxon>Macrostomum</taxon>
    </lineage>
</organism>
<dbReference type="Proteomes" id="UP000215902">
    <property type="component" value="Unassembled WGS sequence"/>
</dbReference>
<dbReference type="InterPro" id="IPR029673">
    <property type="entry name" value="TMEM179"/>
</dbReference>
<comment type="similarity">
    <text evidence="5">Belongs to the TMEM179 family.</text>
</comment>
<dbReference type="STRING" id="282301.A0A267G381"/>
<reference evidence="7 9" key="1">
    <citation type="submission" date="2017-06" db="EMBL/GenBank/DDBJ databases">
        <title>A platform for efficient transgenesis in Macrostomum lignano, a flatworm model organism for stem cell research.</title>
        <authorList>
            <person name="Berezikov E."/>
        </authorList>
    </citation>
    <scope>NUCLEOTIDE SEQUENCE [LARGE SCALE GENOMIC DNA]</scope>
    <source>
        <strain evidence="7">DV1</strain>
        <tissue evidence="7">Whole organism</tissue>
    </source>
</reference>
<evidence type="ECO:0000256" key="2">
    <source>
        <dbReference type="ARBA" id="ARBA00022692"/>
    </source>
</evidence>
<protein>
    <recommendedName>
        <fullName evidence="10">Transmembrane protein 179</fullName>
    </recommendedName>
</protein>
<feature type="transmembrane region" description="Helical" evidence="6">
    <location>
        <begin position="74"/>
        <end position="99"/>
    </location>
</feature>
<evidence type="ECO:0008006" key="10">
    <source>
        <dbReference type="Google" id="ProtNLM"/>
    </source>
</evidence>
<name>A0A267G381_9PLAT</name>
<proteinExistence type="inferred from homology"/>
<dbReference type="EMBL" id="NIVC01000553">
    <property type="protein sequence ID" value="PAA81022.1"/>
    <property type="molecule type" value="Genomic_DNA"/>
</dbReference>
<accession>A0A267G381</accession>
<comment type="subcellular location">
    <subcellularLocation>
        <location evidence="1">Membrane</location>
        <topology evidence="1">Multi-pass membrane protein</topology>
    </subcellularLocation>
</comment>
<dbReference type="PANTHER" id="PTHR31872">
    <property type="entry name" value="TRANSMEMBRANE PROTEIN 179"/>
    <property type="match status" value="1"/>
</dbReference>
<feature type="transmembrane region" description="Helical" evidence="6">
    <location>
        <begin position="12"/>
        <end position="34"/>
    </location>
</feature>
<gene>
    <name evidence="7" type="ORF">BOX15_Mlig004819g3</name>
    <name evidence="8" type="ORF">BOX15_Mlig005482g3</name>
</gene>